<sequence length="178" mass="19854">MCESSCHDLHEVVNEEFGHFATTSHGGLYSLCVISCVSAIQDSVQWHRYNLGPFHFNLRRCFIKHFPDDGLQPCWVFIVAQCGQGHICPASLTLTSFIREVDHANEDPLGFSLGHQCLDVFLDMVTEHAETTTTTTTITPTTTRTTTTTTITSSRATTRNAGSPTQSHLRWPHRMQCG</sequence>
<accession>A0A813CZJ2</accession>
<evidence type="ECO:0000313" key="2">
    <source>
        <dbReference type="EMBL" id="CAE8581370.1"/>
    </source>
</evidence>
<feature type="compositionally biased region" description="Polar residues" evidence="1">
    <location>
        <begin position="159"/>
        <end position="168"/>
    </location>
</feature>
<comment type="caution">
    <text evidence="2">The sequence shown here is derived from an EMBL/GenBank/DDBJ whole genome shotgun (WGS) entry which is preliminary data.</text>
</comment>
<protein>
    <submittedName>
        <fullName evidence="2">Uncharacterized protein</fullName>
    </submittedName>
</protein>
<evidence type="ECO:0000256" key="1">
    <source>
        <dbReference type="SAM" id="MobiDB-lite"/>
    </source>
</evidence>
<evidence type="ECO:0000313" key="3">
    <source>
        <dbReference type="EMBL" id="CAE8711688.1"/>
    </source>
</evidence>
<evidence type="ECO:0000313" key="4">
    <source>
        <dbReference type="Proteomes" id="UP000654075"/>
    </source>
</evidence>
<dbReference type="Proteomes" id="UP000654075">
    <property type="component" value="Unassembled WGS sequence"/>
</dbReference>
<proteinExistence type="predicted"/>
<organism evidence="2 4">
    <name type="scientific">Polarella glacialis</name>
    <name type="common">Dinoflagellate</name>
    <dbReference type="NCBI Taxonomy" id="89957"/>
    <lineage>
        <taxon>Eukaryota</taxon>
        <taxon>Sar</taxon>
        <taxon>Alveolata</taxon>
        <taxon>Dinophyceae</taxon>
        <taxon>Suessiales</taxon>
        <taxon>Suessiaceae</taxon>
        <taxon>Polarella</taxon>
    </lineage>
</organism>
<feature type="compositionally biased region" description="Low complexity" evidence="1">
    <location>
        <begin position="139"/>
        <end position="158"/>
    </location>
</feature>
<keyword evidence="4" id="KW-1185">Reference proteome</keyword>
<reference evidence="2" key="1">
    <citation type="submission" date="2021-02" db="EMBL/GenBank/DDBJ databases">
        <authorList>
            <person name="Dougan E. K."/>
            <person name="Rhodes N."/>
            <person name="Thang M."/>
            <person name="Chan C."/>
        </authorList>
    </citation>
    <scope>NUCLEOTIDE SEQUENCE</scope>
</reference>
<dbReference type="Proteomes" id="UP000626109">
    <property type="component" value="Unassembled WGS sequence"/>
</dbReference>
<dbReference type="EMBL" id="CAJNNW010032195">
    <property type="protein sequence ID" value="CAE8711688.1"/>
    <property type="molecule type" value="Genomic_DNA"/>
</dbReference>
<feature type="region of interest" description="Disordered" evidence="1">
    <location>
        <begin position="139"/>
        <end position="178"/>
    </location>
</feature>
<gene>
    <name evidence="2" type="ORF">PGLA1383_LOCUS396</name>
    <name evidence="3" type="ORF">PGLA2088_LOCUS36615</name>
</gene>
<dbReference type="EMBL" id="CAJNNV010000080">
    <property type="protein sequence ID" value="CAE8581370.1"/>
    <property type="molecule type" value="Genomic_DNA"/>
</dbReference>
<dbReference type="AlphaFoldDB" id="A0A813CZJ2"/>
<name>A0A813CZJ2_POLGL</name>